<protein>
    <recommendedName>
        <fullName evidence="2">SPOR domain-containing protein</fullName>
    </recommendedName>
</protein>
<keyword evidence="4" id="KW-1185">Reference proteome</keyword>
<evidence type="ECO:0000313" key="3">
    <source>
        <dbReference type="EMBL" id="GHI01108.1"/>
    </source>
</evidence>
<dbReference type="InterPro" id="IPR007730">
    <property type="entry name" value="SPOR-like_dom"/>
</dbReference>
<dbReference type="SUPFAM" id="SSF110997">
    <property type="entry name" value="Sporulation related repeat"/>
    <property type="match status" value="1"/>
</dbReference>
<gene>
    <name evidence="3" type="ORF">AM1BK_46500</name>
</gene>
<dbReference type="InterPro" id="IPR018711">
    <property type="entry name" value="NAGPA"/>
</dbReference>
<accession>A0ABQ3NB29</accession>
<dbReference type="Gene3D" id="3.30.70.1070">
    <property type="entry name" value="Sporulation related repeat"/>
    <property type="match status" value="1"/>
</dbReference>
<name>A0ABQ3NB29_9BACI</name>
<evidence type="ECO:0000256" key="1">
    <source>
        <dbReference type="SAM" id="SignalP"/>
    </source>
</evidence>
<reference evidence="3 4" key="1">
    <citation type="journal article" date="2022" name="Int. J. Syst. Evol. Microbiol.">
        <title>Neobacillus kokaensis sp. nov., isolated from soil.</title>
        <authorList>
            <person name="Yuki K."/>
            <person name="Matsubara H."/>
            <person name="Yamaguchi S."/>
        </authorList>
    </citation>
    <scope>NUCLEOTIDE SEQUENCE [LARGE SCALE GENOMIC DNA]</scope>
    <source>
        <strain evidence="3 4">LOB 377</strain>
    </source>
</reference>
<feature type="signal peptide" evidence="1">
    <location>
        <begin position="1"/>
        <end position="29"/>
    </location>
</feature>
<dbReference type="InterPro" id="IPR036680">
    <property type="entry name" value="SPOR-like_sf"/>
</dbReference>
<proteinExistence type="predicted"/>
<dbReference type="PANTHER" id="PTHR40446">
    <property type="entry name" value="N-ACETYLGLUCOSAMINE-1-PHOSPHODIESTER ALPHA-N-ACETYLGLUCOSAMINIDASE"/>
    <property type="match status" value="1"/>
</dbReference>
<dbReference type="PROSITE" id="PS51724">
    <property type="entry name" value="SPOR"/>
    <property type="match status" value="1"/>
</dbReference>
<dbReference type="EMBL" id="BNDS01000034">
    <property type="protein sequence ID" value="GHI01108.1"/>
    <property type="molecule type" value="Genomic_DNA"/>
</dbReference>
<evidence type="ECO:0000259" key="2">
    <source>
        <dbReference type="PROSITE" id="PS51724"/>
    </source>
</evidence>
<comment type="caution">
    <text evidence="3">The sequence shown here is derived from an EMBL/GenBank/DDBJ whole genome shotgun (WGS) entry which is preliminary data.</text>
</comment>
<dbReference type="PANTHER" id="PTHR40446:SF2">
    <property type="entry name" value="N-ACETYLGLUCOSAMINE-1-PHOSPHODIESTER ALPHA-N-ACETYLGLUCOSAMINIDASE"/>
    <property type="match status" value="1"/>
</dbReference>
<dbReference type="Proteomes" id="UP000637074">
    <property type="component" value="Unassembled WGS sequence"/>
</dbReference>
<dbReference type="Pfam" id="PF05036">
    <property type="entry name" value="SPOR"/>
    <property type="match status" value="1"/>
</dbReference>
<sequence>MKTNLVKKILLVPLTVAAVFSPMSTSLQSKEPTTYAKTQEINKTRELPLGDLGLTEQRSTQEIAQGVTHTSITRGEKSSKSYFTVDVAFLSQRSEAQTIADKLASKGFEPKILTIKNSPHNDIVKDVLGYLVRVGSFQTQSEADTLRKQLGAASFSGLRTTYSGYDDPSTTGPWSIQVLEIDRNQFKGTISTTLAMDKISGKETVSSIAKRTNALAAINGGYFVVGEKDGTPGDLAGISVLNGQLISEAINNRSSLILSGSKEKAQIQALSTYLSVHSSDGATRELDGLNRTNGLIRNCGGVGGDVVSELPMHDVTCSDSSELIQFQSIYGSETPKGNGLEVMLDDTGKVTAVRKQRGGKIPEDGAVIAGTGEAAEWLKEHAKQGMTLTVKTELLSEEGKVSLNERTTIFNGGPRLVENHQITVTAEKDGFFYDEEFFYRFGIYRHPRTLVGIKPNGNLLFVTVDGRSPEKSIGINFEESAKLMKALGAKDAINLDGGGSTTMAIHGQLISTPSDAAGERPIADAITILP</sequence>
<feature type="domain" description="SPOR" evidence="2">
    <location>
        <begin position="77"/>
        <end position="165"/>
    </location>
</feature>
<dbReference type="Pfam" id="PF09992">
    <property type="entry name" value="NAGPA"/>
    <property type="match status" value="1"/>
</dbReference>
<organism evidence="3 4">
    <name type="scientific">Neobacillus kokaensis</name>
    <dbReference type="NCBI Taxonomy" id="2759023"/>
    <lineage>
        <taxon>Bacteria</taxon>
        <taxon>Bacillati</taxon>
        <taxon>Bacillota</taxon>
        <taxon>Bacilli</taxon>
        <taxon>Bacillales</taxon>
        <taxon>Bacillaceae</taxon>
        <taxon>Neobacillus</taxon>
    </lineage>
</organism>
<keyword evidence="1" id="KW-0732">Signal</keyword>
<dbReference type="RefSeq" id="WP_191276766.1">
    <property type="nucleotide sequence ID" value="NZ_BNDS01000034.1"/>
</dbReference>
<feature type="chain" id="PRO_5045675919" description="SPOR domain-containing protein" evidence="1">
    <location>
        <begin position="30"/>
        <end position="530"/>
    </location>
</feature>
<evidence type="ECO:0000313" key="4">
    <source>
        <dbReference type="Proteomes" id="UP000637074"/>
    </source>
</evidence>